<dbReference type="Pfam" id="PF02518">
    <property type="entry name" value="HATPase_c"/>
    <property type="match status" value="1"/>
</dbReference>
<dbReference type="CDD" id="cd00082">
    <property type="entry name" value="HisKA"/>
    <property type="match status" value="1"/>
</dbReference>
<dbReference type="PANTHER" id="PTHR43065:SF46">
    <property type="entry name" value="C4-DICARBOXYLATE TRANSPORT SENSOR PROTEIN DCTB"/>
    <property type="match status" value="1"/>
</dbReference>
<reference evidence="11 12" key="1">
    <citation type="journal article" date="2013" name="Genome Announc.">
        <title>Complete Genome Sequence of Bacillus thuringiensis Serovar Israelensis Strain HD-789.</title>
        <authorList>
            <person name="Doggett N.A."/>
            <person name="Stubben C.J."/>
            <person name="Chertkov O."/>
            <person name="Bruce D.C."/>
            <person name="Detter J.C."/>
            <person name="Johnson S.L."/>
            <person name="Han C.S."/>
        </authorList>
    </citation>
    <scope>NUCLEOTIDE SEQUENCE [LARGE SCALE GENOMIC DNA]</scope>
    <source>
        <strain evidence="11 12">HD-789</strain>
    </source>
</reference>
<keyword evidence="5" id="KW-0547">Nucleotide-binding</keyword>
<dbReference type="RefSeq" id="WP_000513024.1">
    <property type="nucleotide sequence ID" value="NC_018508.1"/>
</dbReference>
<protein>
    <recommendedName>
        <fullName evidence="2">histidine kinase</fullName>
        <ecNumber evidence="2">2.7.13.3</ecNumber>
    </recommendedName>
</protein>
<accession>A0A9W3JSY1</accession>
<evidence type="ECO:0000256" key="9">
    <source>
        <dbReference type="SAM" id="Phobius"/>
    </source>
</evidence>
<dbReference type="InterPro" id="IPR003594">
    <property type="entry name" value="HATPase_dom"/>
</dbReference>
<dbReference type="GO" id="GO:0000155">
    <property type="term" value="F:phosphorelay sensor kinase activity"/>
    <property type="evidence" value="ECO:0007669"/>
    <property type="project" value="InterPro"/>
</dbReference>
<feature type="domain" description="Histidine kinase" evidence="10">
    <location>
        <begin position="213"/>
        <end position="419"/>
    </location>
</feature>
<keyword evidence="9" id="KW-1133">Transmembrane helix</keyword>
<proteinExistence type="predicted"/>
<dbReference type="InterPro" id="IPR003661">
    <property type="entry name" value="HisK_dim/P_dom"/>
</dbReference>
<name>A0A9W3JSY1_BACTU</name>
<organism evidence="11 12">
    <name type="scientific">Bacillus thuringiensis HD-789</name>
    <dbReference type="NCBI Taxonomy" id="1217737"/>
    <lineage>
        <taxon>Bacteria</taxon>
        <taxon>Bacillati</taxon>
        <taxon>Bacillota</taxon>
        <taxon>Bacilli</taxon>
        <taxon>Bacillales</taxon>
        <taxon>Bacillaceae</taxon>
        <taxon>Bacillus</taxon>
        <taxon>Bacillus cereus group</taxon>
    </lineage>
</organism>
<dbReference type="EMBL" id="CP003763">
    <property type="protein sequence ID" value="AFQ27253.1"/>
    <property type="molecule type" value="Genomic_DNA"/>
</dbReference>
<dbReference type="InterPro" id="IPR005467">
    <property type="entry name" value="His_kinase_dom"/>
</dbReference>
<dbReference type="SMART" id="SM00387">
    <property type="entry name" value="HATPase_c"/>
    <property type="match status" value="1"/>
</dbReference>
<evidence type="ECO:0000256" key="7">
    <source>
        <dbReference type="ARBA" id="ARBA00022840"/>
    </source>
</evidence>
<dbReference type="PRINTS" id="PR00344">
    <property type="entry name" value="BCTRLSENSOR"/>
</dbReference>
<keyword evidence="3" id="KW-0597">Phosphoprotein</keyword>
<keyword evidence="7" id="KW-0067">ATP-binding</keyword>
<feature type="transmembrane region" description="Helical" evidence="9">
    <location>
        <begin position="66"/>
        <end position="89"/>
    </location>
</feature>
<dbReference type="EC" id="2.7.13.3" evidence="2"/>
<feature type="transmembrane region" description="Helical" evidence="9">
    <location>
        <begin position="101"/>
        <end position="121"/>
    </location>
</feature>
<dbReference type="AlphaFoldDB" id="A0A9W3JSY1"/>
<keyword evidence="4" id="KW-0808">Transferase</keyword>
<dbReference type="InterPro" id="IPR036890">
    <property type="entry name" value="HATPase_C_sf"/>
</dbReference>
<evidence type="ECO:0000256" key="8">
    <source>
        <dbReference type="ARBA" id="ARBA00023012"/>
    </source>
</evidence>
<keyword evidence="8" id="KW-0902">Two-component regulatory system</keyword>
<dbReference type="SUPFAM" id="SSF47384">
    <property type="entry name" value="Homodimeric domain of signal transducing histidine kinase"/>
    <property type="match status" value="1"/>
</dbReference>
<dbReference type="PROSITE" id="PS50109">
    <property type="entry name" value="HIS_KIN"/>
    <property type="match status" value="1"/>
</dbReference>
<dbReference type="Gene3D" id="3.30.565.10">
    <property type="entry name" value="Histidine kinase-like ATPase, C-terminal domain"/>
    <property type="match status" value="1"/>
</dbReference>
<evidence type="ECO:0000256" key="2">
    <source>
        <dbReference type="ARBA" id="ARBA00012438"/>
    </source>
</evidence>
<dbReference type="PANTHER" id="PTHR43065">
    <property type="entry name" value="SENSOR HISTIDINE KINASE"/>
    <property type="match status" value="1"/>
</dbReference>
<evidence type="ECO:0000259" key="10">
    <source>
        <dbReference type="PROSITE" id="PS50109"/>
    </source>
</evidence>
<evidence type="ECO:0000313" key="11">
    <source>
        <dbReference type="EMBL" id="AFQ27253.1"/>
    </source>
</evidence>
<evidence type="ECO:0000256" key="4">
    <source>
        <dbReference type="ARBA" id="ARBA00022679"/>
    </source>
</evidence>
<keyword evidence="9" id="KW-0812">Transmembrane</keyword>
<feature type="transmembrane region" description="Helical" evidence="9">
    <location>
        <begin position="7"/>
        <end position="24"/>
    </location>
</feature>
<dbReference type="Gene3D" id="1.10.287.130">
    <property type="match status" value="1"/>
</dbReference>
<keyword evidence="9" id="KW-0472">Membrane</keyword>
<sequence>MGISTLLLNTFIIIICILSYHVFWLEFKEKTTCNNMLFSILSSIAIIFCMTFPFHLHVGFIYDLRFIPIILVFLYGNTKNIIFIGILYLSYRFYLGGNGVLPSFIIFTIIFGITMLFRYLLPMYIKEKKVLLSLLLILVCTTSLSICGIVTQINTGGKIDSTLIEFLLNYIVINIFTVLLSVYLIEGMIEKYKMEEKLQRAEKFYIASELAASIAHEIHNPLTTVHGFTQLLNEKHASKLSQDQYLEIMLIEMQQIQSTINNYLSLTKPQNTLKEKIDINHILNQVKDTISPLALSYKVEIKQNSTDSFYINGDPEKFKLCLNNIIQNGIEAMKNGGLLQINIQKVKGNIIIDIIDSGIGMSSQQIKRIALPFYSTTEKGTGLGTMIAYSIIRELNGDIEIESELGKGTRFSISIPCQCDKNFLFS</sequence>
<dbReference type="Proteomes" id="UP000005257">
    <property type="component" value="Chromosome"/>
</dbReference>
<gene>
    <name evidence="11" type="ORF">BTF1_15390</name>
</gene>
<evidence type="ECO:0000256" key="3">
    <source>
        <dbReference type="ARBA" id="ARBA00022553"/>
    </source>
</evidence>
<feature type="transmembrane region" description="Helical" evidence="9">
    <location>
        <begin position="36"/>
        <end position="54"/>
    </location>
</feature>
<evidence type="ECO:0000256" key="6">
    <source>
        <dbReference type="ARBA" id="ARBA00022777"/>
    </source>
</evidence>
<dbReference type="InterPro" id="IPR036097">
    <property type="entry name" value="HisK_dim/P_sf"/>
</dbReference>
<dbReference type="KEGG" id="btn:BTF1_15390"/>
<dbReference type="SMART" id="SM00388">
    <property type="entry name" value="HisKA"/>
    <property type="match status" value="1"/>
</dbReference>
<evidence type="ECO:0000256" key="5">
    <source>
        <dbReference type="ARBA" id="ARBA00022741"/>
    </source>
</evidence>
<dbReference type="Pfam" id="PF00512">
    <property type="entry name" value="HisKA"/>
    <property type="match status" value="1"/>
</dbReference>
<feature type="transmembrane region" description="Helical" evidence="9">
    <location>
        <begin position="166"/>
        <end position="185"/>
    </location>
</feature>
<evidence type="ECO:0000256" key="1">
    <source>
        <dbReference type="ARBA" id="ARBA00000085"/>
    </source>
</evidence>
<evidence type="ECO:0000313" key="12">
    <source>
        <dbReference type="Proteomes" id="UP000005257"/>
    </source>
</evidence>
<dbReference type="GO" id="GO:0005524">
    <property type="term" value="F:ATP binding"/>
    <property type="evidence" value="ECO:0007669"/>
    <property type="project" value="UniProtKB-KW"/>
</dbReference>
<keyword evidence="6 11" id="KW-0418">Kinase</keyword>
<comment type="catalytic activity">
    <reaction evidence="1">
        <text>ATP + protein L-histidine = ADP + protein N-phospho-L-histidine.</text>
        <dbReference type="EC" id="2.7.13.3"/>
    </reaction>
</comment>
<dbReference type="InterPro" id="IPR004358">
    <property type="entry name" value="Sig_transdc_His_kin-like_C"/>
</dbReference>
<dbReference type="SUPFAM" id="SSF55874">
    <property type="entry name" value="ATPase domain of HSP90 chaperone/DNA topoisomerase II/histidine kinase"/>
    <property type="match status" value="1"/>
</dbReference>
<feature type="transmembrane region" description="Helical" evidence="9">
    <location>
        <begin position="130"/>
        <end position="154"/>
    </location>
</feature>